<reference evidence="1" key="1">
    <citation type="submission" date="2018-05" db="EMBL/GenBank/DDBJ databases">
        <authorList>
            <person name="Lanie J.A."/>
            <person name="Ng W.-L."/>
            <person name="Kazmierczak K.M."/>
            <person name="Andrzejewski T.M."/>
            <person name="Davidsen T.M."/>
            <person name="Wayne K.J."/>
            <person name="Tettelin H."/>
            <person name="Glass J.I."/>
            <person name="Rusch D."/>
            <person name="Podicherti R."/>
            <person name="Tsui H.-C.T."/>
            <person name="Winkler M.E."/>
        </authorList>
    </citation>
    <scope>NUCLEOTIDE SEQUENCE</scope>
</reference>
<dbReference type="AlphaFoldDB" id="A0A383AU47"/>
<evidence type="ECO:0000313" key="1">
    <source>
        <dbReference type="EMBL" id="SVE10668.1"/>
    </source>
</evidence>
<accession>A0A383AU47</accession>
<dbReference type="EMBL" id="UINC01194536">
    <property type="protein sequence ID" value="SVE10668.1"/>
    <property type="molecule type" value="Genomic_DNA"/>
</dbReference>
<protein>
    <submittedName>
        <fullName evidence="1">Uncharacterized protein</fullName>
    </submittedName>
</protein>
<name>A0A383AU47_9ZZZZ</name>
<sequence>MAMAKEADVRGSFNIGTLDDNVWQKMEPGATRPKVLMEVTGHLS</sequence>
<proteinExistence type="predicted"/>
<organism evidence="1">
    <name type="scientific">marine metagenome</name>
    <dbReference type="NCBI Taxonomy" id="408172"/>
    <lineage>
        <taxon>unclassified sequences</taxon>
        <taxon>metagenomes</taxon>
        <taxon>ecological metagenomes</taxon>
    </lineage>
</organism>
<gene>
    <name evidence="1" type="ORF">METZ01_LOCUS463522</name>
</gene>